<name>Q1N6G8_9GAMM</name>
<organism evidence="1 2">
    <name type="scientific">Bermanella marisrubri</name>
    <dbReference type="NCBI Taxonomy" id="207949"/>
    <lineage>
        <taxon>Bacteria</taxon>
        <taxon>Pseudomonadati</taxon>
        <taxon>Pseudomonadota</taxon>
        <taxon>Gammaproteobacteria</taxon>
        <taxon>Oceanospirillales</taxon>
        <taxon>Oceanospirillaceae</taxon>
        <taxon>Bermanella</taxon>
    </lineage>
</organism>
<keyword evidence="2" id="KW-1185">Reference proteome</keyword>
<evidence type="ECO:0000313" key="2">
    <source>
        <dbReference type="Proteomes" id="UP000004263"/>
    </source>
</evidence>
<evidence type="ECO:0000313" key="1">
    <source>
        <dbReference type="EMBL" id="EAT13624.1"/>
    </source>
</evidence>
<dbReference type="RefSeq" id="WP_007017045.1">
    <property type="nucleotide sequence ID" value="NZ_CH724113.1"/>
</dbReference>
<dbReference type="Proteomes" id="UP000004263">
    <property type="component" value="Unassembled WGS sequence"/>
</dbReference>
<dbReference type="EMBL" id="AAQH01000001">
    <property type="protein sequence ID" value="EAT13624.1"/>
    <property type="molecule type" value="Genomic_DNA"/>
</dbReference>
<dbReference type="AlphaFoldDB" id="Q1N6G8"/>
<reference evidence="1 2" key="1">
    <citation type="submission" date="2006-03" db="EMBL/GenBank/DDBJ databases">
        <authorList>
            <person name="Pinhassi J."/>
            <person name="Pedros-Alio C."/>
            <person name="Ferriera S."/>
            <person name="Johnson J."/>
            <person name="Kravitz S."/>
            <person name="Halpern A."/>
            <person name="Remington K."/>
            <person name="Beeson K."/>
            <person name="Tran B."/>
            <person name="Rogers Y.-H."/>
            <person name="Friedman R."/>
            <person name="Venter J.C."/>
        </authorList>
    </citation>
    <scope>NUCLEOTIDE SEQUENCE [LARGE SCALE GENOMIC DNA]</scope>
    <source>
        <strain evidence="1 2">RED65</strain>
    </source>
</reference>
<comment type="caution">
    <text evidence="1">The sequence shown here is derived from an EMBL/GenBank/DDBJ whole genome shotgun (WGS) entry which is preliminary data.</text>
</comment>
<sequence>MTSSVDPKRTPHFTSQKVGDYDWQALAKGLPGCQNIRGKLGENIQFLSRFISHESLYGDSEGARELIKALLLLESVDAPVSTSVISQTRKSLEYLTAYRGMLYEVGADAELCMRFDQLVQTFHSLLSLRDKARLGLMCSYGQLSQQLDIAS</sequence>
<protein>
    <submittedName>
        <fullName evidence="1">Uncharacterized protein</fullName>
    </submittedName>
</protein>
<gene>
    <name evidence="1" type="ORF">RED65_09539</name>
</gene>
<dbReference type="HOGENOM" id="CLU_1727773_0_0_6"/>
<proteinExistence type="predicted"/>
<accession>Q1N6G8</accession>
<dbReference type="STRING" id="207949.RED65_09539"/>